<comment type="caution">
    <text evidence="1">The sequence shown here is derived from an EMBL/GenBank/DDBJ whole genome shotgun (WGS) entry which is preliminary data.</text>
</comment>
<evidence type="ECO:0000313" key="2">
    <source>
        <dbReference type="Proteomes" id="UP000727407"/>
    </source>
</evidence>
<protein>
    <submittedName>
        <fullName evidence="1">Fanconi anemia group F protein</fullName>
    </submittedName>
</protein>
<dbReference type="GO" id="GO:0043240">
    <property type="term" value="C:Fanconi anaemia nuclear complex"/>
    <property type="evidence" value="ECO:0007669"/>
    <property type="project" value="InterPro"/>
</dbReference>
<proteinExistence type="predicted"/>
<dbReference type="PANTHER" id="PTHR14449">
    <property type="entry name" value="FANCONI ANEMIA GROUP F PROTEIN FANCF"/>
    <property type="match status" value="1"/>
</dbReference>
<dbReference type="GO" id="GO:0036297">
    <property type="term" value="P:interstrand cross-link repair"/>
    <property type="evidence" value="ECO:0007669"/>
    <property type="project" value="InterPro"/>
</dbReference>
<name>A0A8J4X2Y7_CLAMG</name>
<organism evidence="1 2">
    <name type="scientific">Clarias magur</name>
    <name type="common">Asian catfish</name>
    <name type="synonym">Macropteronotus magur</name>
    <dbReference type="NCBI Taxonomy" id="1594786"/>
    <lineage>
        <taxon>Eukaryota</taxon>
        <taxon>Metazoa</taxon>
        <taxon>Chordata</taxon>
        <taxon>Craniata</taxon>
        <taxon>Vertebrata</taxon>
        <taxon>Euteleostomi</taxon>
        <taxon>Actinopterygii</taxon>
        <taxon>Neopterygii</taxon>
        <taxon>Teleostei</taxon>
        <taxon>Ostariophysi</taxon>
        <taxon>Siluriformes</taxon>
        <taxon>Clariidae</taxon>
        <taxon>Clarias</taxon>
    </lineage>
</organism>
<reference evidence="1" key="1">
    <citation type="submission" date="2020-07" db="EMBL/GenBank/DDBJ databases">
        <title>Clarias magur genome sequencing, assembly and annotation.</title>
        <authorList>
            <person name="Kushwaha B."/>
            <person name="Kumar R."/>
            <person name="Das P."/>
            <person name="Joshi C.G."/>
            <person name="Kumar D."/>
            <person name="Nagpure N.S."/>
            <person name="Pandey M."/>
            <person name="Agarwal S."/>
            <person name="Srivastava S."/>
            <person name="Singh M."/>
            <person name="Sahoo L."/>
            <person name="Jayasankar P."/>
            <person name="Meher P.K."/>
            <person name="Koringa P.G."/>
            <person name="Iquebal M.A."/>
            <person name="Das S.P."/>
            <person name="Bit A."/>
            <person name="Patnaik S."/>
            <person name="Patel N."/>
            <person name="Shah T.M."/>
            <person name="Hinsu A."/>
            <person name="Jena J.K."/>
        </authorList>
    </citation>
    <scope>NUCLEOTIDE SEQUENCE</scope>
    <source>
        <strain evidence="1">CIFAMagur01</strain>
        <tissue evidence="1">Testis</tissue>
    </source>
</reference>
<dbReference type="AlphaFoldDB" id="A0A8J4X2Y7"/>
<dbReference type="Pfam" id="PF11107">
    <property type="entry name" value="FANCF"/>
    <property type="match status" value="1"/>
</dbReference>
<dbReference type="PANTHER" id="PTHR14449:SF2">
    <property type="entry name" value="FANCONI ANEMIA GROUP F PROTEIN"/>
    <property type="match status" value="1"/>
</dbReference>
<sequence length="233" mass="25904">MEAVLQNVRSTVELLAVSRTDCVAEWESETVNRAFQWAQYCEHVHTRFHTNPSVRAALESRLRETNQQLARAFSGYRSLALSDLAQCRHRLLVGLLKNPATPHPVIKSLLDKFVQAEDAQSDLGVCRSACKLLGDFTLNRKSDCGLSAVTHVHGTMLIHRIQAIQSRPGNQAYATQLLDCLLEDSGDIQDFLALLAAALLSTDTMSEDTAAQDLLFECPGNHGNLYSPHWYVE</sequence>
<dbReference type="InterPro" id="IPR035428">
    <property type="entry name" value="FANCF"/>
</dbReference>
<dbReference type="EMBL" id="QNUK01000088">
    <property type="protein sequence ID" value="KAF5902567.1"/>
    <property type="molecule type" value="Genomic_DNA"/>
</dbReference>
<accession>A0A8J4X2Y7</accession>
<dbReference type="OrthoDB" id="6429998at2759"/>
<dbReference type="Proteomes" id="UP000727407">
    <property type="component" value="Unassembled WGS sequence"/>
</dbReference>
<keyword evidence="2" id="KW-1185">Reference proteome</keyword>
<gene>
    <name evidence="1" type="primary">fancf</name>
    <name evidence="1" type="ORF">DAT39_007710</name>
</gene>
<evidence type="ECO:0000313" key="1">
    <source>
        <dbReference type="EMBL" id="KAF5902567.1"/>
    </source>
</evidence>